<dbReference type="GO" id="GO:0071949">
    <property type="term" value="F:FAD binding"/>
    <property type="evidence" value="ECO:0007669"/>
    <property type="project" value="InterPro"/>
</dbReference>
<evidence type="ECO:0000259" key="7">
    <source>
        <dbReference type="Pfam" id="PF01494"/>
    </source>
</evidence>
<evidence type="ECO:0000313" key="9">
    <source>
        <dbReference type="Proteomes" id="UP000470951"/>
    </source>
</evidence>
<keyword evidence="5" id="KW-0503">Monooxygenase</keyword>
<sequence length="407" mass="43033">MSSSTPAPDIAVIGAGIGGLTLAAALARLGIGCRVFERAEQPAETGAGVQLAPNAVRLLRRLGLSDSLRQYGVRPLSRDLLRWDDGRLLGRTGLGEECEKLFGAPYVTVHRADLHRALRDLAGPVVRTGHRLTGLAEEPGAVVLRFADGSEHRSELVVGADGIRSVVREHLAADAPVFSGRRIYRGLVPVERVPELADEPRVQVWLGPGRHCVCYPVSGGRLISFAATTGGTALPGESWTALGDRGEAAEAFQGWHPTVTRLLGAGGGIGCWALHDREPLARWSSDALTLLGDAAHPMLPFAAQGANQAIEDAFALAATLAQSRGDLPAALRRYEELRIPRTERLQRSARSVAVGSHLPDGPLQRARDAELASGSGLEGLRWVYGHDALAAAVRSPRTVPAGAEEGG</sequence>
<evidence type="ECO:0000256" key="2">
    <source>
        <dbReference type="ARBA" id="ARBA00022630"/>
    </source>
</evidence>
<dbReference type="Pfam" id="PF01494">
    <property type="entry name" value="FAD_binding_3"/>
    <property type="match status" value="1"/>
</dbReference>
<evidence type="ECO:0000313" key="8">
    <source>
        <dbReference type="EMBL" id="NEC03066.1"/>
    </source>
</evidence>
<proteinExistence type="predicted"/>
<dbReference type="RefSeq" id="WP_164221719.1">
    <property type="nucleotide sequence ID" value="NZ_JAAGMS010000378.1"/>
</dbReference>
<dbReference type="SUPFAM" id="SSF51905">
    <property type="entry name" value="FAD/NAD(P)-binding domain"/>
    <property type="match status" value="1"/>
</dbReference>
<keyword evidence="2" id="KW-0285">Flavoprotein</keyword>
<evidence type="ECO:0000256" key="5">
    <source>
        <dbReference type="ARBA" id="ARBA00023033"/>
    </source>
</evidence>
<dbReference type="SUPFAM" id="SSF54373">
    <property type="entry name" value="FAD-linked reductases, C-terminal domain"/>
    <property type="match status" value="1"/>
</dbReference>
<comment type="caution">
    <text evidence="8">The sequence shown here is derived from an EMBL/GenBank/DDBJ whole genome shotgun (WGS) entry which is preliminary data.</text>
</comment>
<dbReference type="EMBL" id="JAAGMS010000378">
    <property type="protein sequence ID" value="NEC03066.1"/>
    <property type="molecule type" value="Genomic_DNA"/>
</dbReference>
<organism evidence="8 9">
    <name type="scientific">Streptomyces anulatus</name>
    <name type="common">Streptomyces chrysomallus</name>
    <dbReference type="NCBI Taxonomy" id="1892"/>
    <lineage>
        <taxon>Bacteria</taxon>
        <taxon>Bacillati</taxon>
        <taxon>Actinomycetota</taxon>
        <taxon>Actinomycetes</taxon>
        <taxon>Kitasatosporales</taxon>
        <taxon>Streptomycetaceae</taxon>
        <taxon>Streptomyces</taxon>
    </lineage>
</organism>
<dbReference type="AlphaFoldDB" id="A0A7K3RM32"/>
<comment type="cofactor">
    <cofactor evidence="1">
        <name>FAD</name>
        <dbReference type="ChEBI" id="CHEBI:57692"/>
    </cofactor>
</comment>
<dbReference type="InterPro" id="IPR036188">
    <property type="entry name" value="FAD/NAD-bd_sf"/>
</dbReference>
<dbReference type="Proteomes" id="UP000470951">
    <property type="component" value="Unassembled WGS sequence"/>
</dbReference>
<name>A0A7K3RM32_STRAQ</name>
<protein>
    <submittedName>
        <fullName evidence="8">NAD(P)-binding protein</fullName>
    </submittedName>
</protein>
<keyword evidence="4" id="KW-0560">Oxidoreductase</keyword>
<dbReference type="PRINTS" id="PR00420">
    <property type="entry name" value="RNGMNOXGNASE"/>
</dbReference>
<dbReference type="Gene3D" id="3.50.50.60">
    <property type="entry name" value="FAD/NAD(P)-binding domain"/>
    <property type="match status" value="1"/>
</dbReference>
<feature type="region of interest" description="Disordered" evidence="6">
    <location>
        <begin position="348"/>
        <end position="369"/>
    </location>
</feature>
<reference evidence="8 9" key="1">
    <citation type="submission" date="2020-01" db="EMBL/GenBank/DDBJ databases">
        <title>Insect and environment-associated Actinomycetes.</title>
        <authorList>
            <person name="Currrie C."/>
            <person name="Chevrette M."/>
            <person name="Carlson C."/>
            <person name="Stubbendieck R."/>
            <person name="Wendt-Pienkowski E."/>
        </authorList>
    </citation>
    <scope>NUCLEOTIDE SEQUENCE [LARGE SCALE GENOMIC DNA]</scope>
    <source>
        <strain evidence="8 9">SID7903</strain>
    </source>
</reference>
<dbReference type="InterPro" id="IPR050493">
    <property type="entry name" value="FAD-dep_Monooxygenase_BioMet"/>
</dbReference>
<dbReference type="InterPro" id="IPR002938">
    <property type="entry name" value="FAD-bd"/>
</dbReference>
<dbReference type="GO" id="GO:0004497">
    <property type="term" value="F:monooxygenase activity"/>
    <property type="evidence" value="ECO:0007669"/>
    <property type="project" value="UniProtKB-KW"/>
</dbReference>
<gene>
    <name evidence="8" type="ORF">G3I58_34565</name>
</gene>
<evidence type="ECO:0000256" key="6">
    <source>
        <dbReference type="SAM" id="MobiDB-lite"/>
    </source>
</evidence>
<keyword evidence="3" id="KW-0274">FAD</keyword>
<evidence type="ECO:0000256" key="1">
    <source>
        <dbReference type="ARBA" id="ARBA00001974"/>
    </source>
</evidence>
<feature type="domain" description="FAD-binding" evidence="7">
    <location>
        <begin position="9"/>
        <end position="346"/>
    </location>
</feature>
<evidence type="ECO:0000256" key="4">
    <source>
        <dbReference type="ARBA" id="ARBA00023002"/>
    </source>
</evidence>
<dbReference type="PANTHER" id="PTHR13789">
    <property type="entry name" value="MONOOXYGENASE"/>
    <property type="match status" value="1"/>
</dbReference>
<evidence type="ECO:0000256" key="3">
    <source>
        <dbReference type="ARBA" id="ARBA00022827"/>
    </source>
</evidence>
<accession>A0A7K3RM32</accession>
<dbReference type="PANTHER" id="PTHR13789:SF318">
    <property type="entry name" value="GERANYLGERANYL DIPHOSPHATE REDUCTASE"/>
    <property type="match status" value="1"/>
</dbReference>